<dbReference type="AlphaFoldDB" id="A0A9N9DQ79"/>
<dbReference type="OrthoDB" id="6415790at2759"/>
<dbReference type="Proteomes" id="UP000789342">
    <property type="component" value="Unassembled WGS sequence"/>
</dbReference>
<evidence type="ECO:0000313" key="2">
    <source>
        <dbReference type="EMBL" id="CAG8649400.1"/>
    </source>
</evidence>
<evidence type="ECO:0000313" key="3">
    <source>
        <dbReference type="Proteomes" id="UP000789342"/>
    </source>
</evidence>
<proteinExistence type="predicted"/>
<reference evidence="2" key="1">
    <citation type="submission" date="2021-06" db="EMBL/GenBank/DDBJ databases">
        <authorList>
            <person name="Kallberg Y."/>
            <person name="Tangrot J."/>
            <person name="Rosling A."/>
        </authorList>
    </citation>
    <scope>NUCLEOTIDE SEQUENCE</scope>
    <source>
        <strain evidence="2">CL551</strain>
    </source>
</reference>
<sequence>VVIDCYTSTVTELNMTKNLIPRDAESPRWMSFTPVPRSCSSILLSFNPEDPKTPRTLASPTQSSFATQSFLNSSNSLSRASSSYSGLEKRNSRSTSLPVPSTESKFLEDMSTSNSNENDSDSDDDSQQILGVSENLFICTISNVSHIVNIRAEPYAYTRPIRWTSEPNRISLLPTIDDIFVIAFENQLVEVGSTKTGKIVKTAASGAPVKYLGESWRNPIPHKVPKKYKFDEGIKRNVFWSCEMGDEIYIYRGDVFGIN</sequence>
<dbReference type="EMBL" id="CAJVPV010010257">
    <property type="protein sequence ID" value="CAG8649400.1"/>
    <property type="molecule type" value="Genomic_DNA"/>
</dbReference>
<feature type="region of interest" description="Disordered" evidence="1">
    <location>
        <begin position="82"/>
        <end position="127"/>
    </location>
</feature>
<feature type="non-terminal residue" evidence="2">
    <location>
        <position position="1"/>
    </location>
</feature>
<comment type="caution">
    <text evidence="2">The sequence shown here is derived from an EMBL/GenBank/DDBJ whole genome shotgun (WGS) entry which is preliminary data.</text>
</comment>
<accession>A0A9N9DQ79</accession>
<feature type="compositionally biased region" description="Polar residues" evidence="1">
    <location>
        <begin position="93"/>
        <end position="104"/>
    </location>
</feature>
<keyword evidence="3" id="KW-1185">Reference proteome</keyword>
<name>A0A9N9DQ79_9GLOM</name>
<organism evidence="2 3">
    <name type="scientific">Acaulospora morrowiae</name>
    <dbReference type="NCBI Taxonomy" id="94023"/>
    <lineage>
        <taxon>Eukaryota</taxon>
        <taxon>Fungi</taxon>
        <taxon>Fungi incertae sedis</taxon>
        <taxon>Mucoromycota</taxon>
        <taxon>Glomeromycotina</taxon>
        <taxon>Glomeromycetes</taxon>
        <taxon>Diversisporales</taxon>
        <taxon>Acaulosporaceae</taxon>
        <taxon>Acaulospora</taxon>
    </lineage>
</organism>
<gene>
    <name evidence="2" type="ORF">AMORRO_LOCUS9891</name>
</gene>
<protein>
    <submittedName>
        <fullName evidence="2">9184_t:CDS:1</fullName>
    </submittedName>
</protein>
<evidence type="ECO:0000256" key="1">
    <source>
        <dbReference type="SAM" id="MobiDB-lite"/>
    </source>
</evidence>